<evidence type="ECO:0000256" key="1">
    <source>
        <dbReference type="ARBA" id="ARBA00008857"/>
    </source>
</evidence>
<dbReference type="EMBL" id="LSTR01000048">
    <property type="protein sequence ID" value="OAH41976.1"/>
    <property type="molecule type" value="Genomic_DNA"/>
</dbReference>
<dbReference type="Pfam" id="PF00589">
    <property type="entry name" value="Phage_integrase"/>
    <property type="match status" value="1"/>
</dbReference>
<reference evidence="8 10" key="1">
    <citation type="submission" date="2016-02" db="EMBL/GenBank/DDBJ databases">
        <authorList>
            <person name="Wen L."/>
            <person name="He K."/>
            <person name="Yang H."/>
        </authorList>
    </citation>
    <scope>NUCLEOTIDE SEQUENCE [LARGE SCALE GENOMIC DNA]</scope>
    <source>
        <strain evidence="8 10">CD09_2</strain>
    </source>
</reference>
<dbReference type="GO" id="GO:0003677">
    <property type="term" value="F:DNA binding"/>
    <property type="evidence" value="ECO:0007669"/>
    <property type="project" value="UniProtKB-UniRule"/>
</dbReference>
<keyword evidence="4" id="KW-0233">DNA recombination</keyword>
<dbReference type="SUPFAM" id="SSF56349">
    <property type="entry name" value="DNA breaking-rejoining enzymes"/>
    <property type="match status" value="1"/>
</dbReference>
<sequence>MARIIRALPGYGDIPAHFPVIVDDGMAIIEPAFAYLHELATIPGRSHAAETIRTYSEHLHDWLDSLEQSRIAWDAVGEREIAAWRNRMLERPSPHTKRPYGRSTINDRVRTVCRFYGWAHQRSWIVELPFHYIDVRVSHRRQSMLAHLDARPGIVAANVLTVPEAERLPRALRADQLRRLFSALASPYDLMASWALVTGMRRKELCALELFQVPEIAHLDADEHPLVGIGLSITKGGYPRTVYPPIRLLDATHRYIDEVRGPLIRRLRRADPSWHAPSALFLTSRGKPVSPVRFTAAMSAAFKAAGVVGTGHWLRHCYAMTMLAQLQRQARMTPEINPLKVVQVLLGHRSIASTAIYLRCVEMHGAELEESIAWLYGALIDDG</sequence>
<evidence type="ECO:0000259" key="6">
    <source>
        <dbReference type="PROSITE" id="PS51898"/>
    </source>
</evidence>
<accession>A0A177JMI4</accession>
<evidence type="ECO:0000313" key="10">
    <source>
        <dbReference type="Proteomes" id="UP000077262"/>
    </source>
</evidence>
<dbReference type="Proteomes" id="UP000287401">
    <property type="component" value="Unassembled WGS sequence"/>
</dbReference>
<evidence type="ECO:0000256" key="2">
    <source>
        <dbReference type="ARBA" id="ARBA00022908"/>
    </source>
</evidence>
<keyword evidence="2" id="KW-0229">DNA integration</keyword>
<protein>
    <submittedName>
        <fullName evidence="8">Transposase</fullName>
    </submittedName>
</protein>
<organism evidence="8 10">
    <name type="scientific">Sphingobium yanoikuyae</name>
    <name type="common">Sphingomonas yanoikuyae</name>
    <dbReference type="NCBI Taxonomy" id="13690"/>
    <lineage>
        <taxon>Bacteria</taxon>
        <taxon>Pseudomonadati</taxon>
        <taxon>Pseudomonadota</taxon>
        <taxon>Alphaproteobacteria</taxon>
        <taxon>Sphingomonadales</taxon>
        <taxon>Sphingomonadaceae</taxon>
        <taxon>Sphingobium</taxon>
    </lineage>
</organism>
<dbReference type="InterPro" id="IPR044068">
    <property type="entry name" value="CB"/>
</dbReference>
<evidence type="ECO:0000256" key="4">
    <source>
        <dbReference type="ARBA" id="ARBA00023172"/>
    </source>
</evidence>
<evidence type="ECO:0000256" key="5">
    <source>
        <dbReference type="PROSITE-ProRule" id="PRU01248"/>
    </source>
</evidence>
<comment type="similarity">
    <text evidence="1">Belongs to the 'phage' integrase family.</text>
</comment>
<dbReference type="EMBL" id="QRAL01000083">
    <property type="protein sequence ID" value="RSU45481.1"/>
    <property type="molecule type" value="Genomic_DNA"/>
</dbReference>
<keyword evidence="3 5" id="KW-0238">DNA-binding</keyword>
<dbReference type="PROSITE" id="PS51898">
    <property type="entry name" value="TYR_RECOMBINASE"/>
    <property type="match status" value="1"/>
</dbReference>
<dbReference type="Gene3D" id="1.10.150.130">
    <property type="match status" value="1"/>
</dbReference>
<dbReference type="AlphaFoldDB" id="A0A177JMI4"/>
<reference evidence="9 11" key="2">
    <citation type="submission" date="2018-07" db="EMBL/GenBank/DDBJ databases">
        <title>Genomic and Epidemiologic Investigation of an Indolent Hospital Outbreak.</title>
        <authorList>
            <person name="Johnson R.C."/>
            <person name="Deming C."/>
            <person name="Conlan S."/>
            <person name="Zellmer C.J."/>
            <person name="Michelin A.V."/>
            <person name="Lee-Lin S."/>
            <person name="Thomas P.J."/>
            <person name="Park M."/>
            <person name="Weingarten R.A."/>
            <person name="Less J."/>
            <person name="Dekker J.P."/>
            <person name="Frank K.M."/>
            <person name="Musser K.A."/>
            <person name="Mcquiston J.R."/>
            <person name="Henderson D.K."/>
            <person name="Lau A.F."/>
            <person name="Palmore T.N."/>
            <person name="Segre J.A."/>
        </authorList>
    </citation>
    <scope>NUCLEOTIDE SEQUENCE [LARGE SCALE GENOMIC DNA]</scope>
    <source>
        <strain evidence="9 11">SK-NIH.Env6_1116</strain>
    </source>
</reference>
<dbReference type="Proteomes" id="UP000077262">
    <property type="component" value="Unassembled WGS sequence"/>
</dbReference>
<evidence type="ECO:0000313" key="9">
    <source>
        <dbReference type="EMBL" id="RSU45481.1"/>
    </source>
</evidence>
<feature type="domain" description="Core-binding (CB)" evidence="7">
    <location>
        <begin position="26"/>
        <end position="120"/>
    </location>
</feature>
<evidence type="ECO:0000313" key="8">
    <source>
        <dbReference type="EMBL" id="OAH41976.1"/>
    </source>
</evidence>
<dbReference type="RefSeq" id="WP_063976798.1">
    <property type="nucleotide sequence ID" value="NZ_LVJD01000143.1"/>
</dbReference>
<evidence type="ECO:0000259" key="7">
    <source>
        <dbReference type="PROSITE" id="PS51900"/>
    </source>
</evidence>
<dbReference type="GO" id="GO:0015074">
    <property type="term" value="P:DNA integration"/>
    <property type="evidence" value="ECO:0007669"/>
    <property type="project" value="UniProtKB-KW"/>
</dbReference>
<name>A0A177JMI4_SPHYA</name>
<dbReference type="OrthoDB" id="4020134at2"/>
<dbReference type="PANTHER" id="PTHR30349:SF64">
    <property type="entry name" value="PROPHAGE INTEGRASE INTD-RELATED"/>
    <property type="match status" value="1"/>
</dbReference>
<dbReference type="Gene3D" id="1.10.443.10">
    <property type="entry name" value="Intergrase catalytic core"/>
    <property type="match status" value="1"/>
</dbReference>
<dbReference type="InterPro" id="IPR002104">
    <property type="entry name" value="Integrase_catalytic"/>
</dbReference>
<dbReference type="InterPro" id="IPR050090">
    <property type="entry name" value="Tyrosine_recombinase_XerCD"/>
</dbReference>
<dbReference type="PROSITE" id="PS51900">
    <property type="entry name" value="CB"/>
    <property type="match status" value="1"/>
</dbReference>
<evidence type="ECO:0000256" key="3">
    <source>
        <dbReference type="ARBA" id="ARBA00023125"/>
    </source>
</evidence>
<comment type="caution">
    <text evidence="8">The sequence shown here is derived from an EMBL/GenBank/DDBJ whole genome shotgun (WGS) entry which is preliminary data.</text>
</comment>
<dbReference type="InterPro" id="IPR013762">
    <property type="entry name" value="Integrase-like_cat_sf"/>
</dbReference>
<dbReference type="GO" id="GO:0006310">
    <property type="term" value="P:DNA recombination"/>
    <property type="evidence" value="ECO:0007669"/>
    <property type="project" value="UniProtKB-KW"/>
</dbReference>
<evidence type="ECO:0000313" key="11">
    <source>
        <dbReference type="Proteomes" id="UP000287401"/>
    </source>
</evidence>
<dbReference type="InterPro" id="IPR011010">
    <property type="entry name" value="DNA_brk_join_enz"/>
</dbReference>
<dbReference type="PANTHER" id="PTHR30349">
    <property type="entry name" value="PHAGE INTEGRASE-RELATED"/>
    <property type="match status" value="1"/>
</dbReference>
<proteinExistence type="inferred from homology"/>
<gene>
    <name evidence="8" type="ORF">AX777_25605</name>
    <name evidence="9" type="ORF">DAH51_27685</name>
</gene>
<dbReference type="CDD" id="cd00397">
    <property type="entry name" value="DNA_BRE_C"/>
    <property type="match status" value="1"/>
</dbReference>
<feature type="domain" description="Tyr recombinase" evidence="6">
    <location>
        <begin position="167"/>
        <end position="373"/>
    </location>
</feature>
<dbReference type="InterPro" id="IPR010998">
    <property type="entry name" value="Integrase_recombinase_N"/>
</dbReference>